<evidence type="ECO:0000256" key="7">
    <source>
        <dbReference type="ARBA" id="ARBA00023183"/>
    </source>
</evidence>
<dbReference type="Proteomes" id="UP000261540">
    <property type="component" value="Unplaced"/>
</dbReference>
<feature type="chain" id="PRO_5017181541" evidence="9">
    <location>
        <begin position="23"/>
        <end position="284"/>
    </location>
</feature>
<dbReference type="GO" id="GO:0043567">
    <property type="term" value="P:regulation of insulin-like growth factor receptor signaling pathway"/>
    <property type="evidence" value="ECO:0007669"/>
    <property type="project" value="TreeGrafter"/>
</dbReference>
<evidence type="ECO:0000256" key="3">
    <source>
        <dbReference type="ARBA" id="ARBA00022525"/>
    </source>
</evidence>
<evidence type="ECO:0000313" key="12">
    <source>
        <dbReference type="Ensembl" id="ENSPKIP00000034435.1"/>
    </source>
</evidence>
<feature type="domain" description="Thyroglobulin type-1" evidence="10">
    <location>
        <begin position="185"/>
        <end position="267"/>
    </location>
</feature>
<dbReference type="InterPro" id="IPR000716">
    <property type="entry name" value="Thyroglobulin_1"/>
</dbReference>
<dbReference type="PROSITE" id="PS51323">
    <property type="entry name" value="IGFBP_N_2"/>
    <property type="match status" value="1"/>
</dbReference>
<evidence type="ECO:0000256" key="6">
    <source>
        <dbReference type="ARBA" id="ARBA00023157"/>
    </source>
</evidence>
<reference evidence="12" key="2">
    <citation type="submission" date="2025-09" db="UniProtKB">
        <authorList>
            <consortium name="Ensembl"/>
        </authorList>
    </citation>
    <scope>IDENTIFICATION</scope>
</reference>
<keyword evidence="5 9" id="KW-0732">Signal</keyword>
<dbReference type="Gene3D" id="4.10.800.10">
    <property type="entry name" value="Thyroglobulin type-1"/>
    <property type="match status" value="1"/>
</dbReference>
<evidence type="ECO:0000259" key="10">
    <source>
        <dbReference type="PROSITE" id="PS51162"/>
    </source>
</evidence>
<evidence type="ECO:0000256" key="9">
    <source>
        <dbReference type="SAM" id="SignalP"/>
    </source>
</evidence>
<keyword evidence="13" id="KW-1185">Reference proteome</keyword>
<evidence type="ECO:0000259" key="11">
    <source>
        <dbReference type="PROSITE" id="PS51323"/>
    </source>
</evidence>
<comment type="function">
    <text evidence="1">IGF-binding proteins prolong the half-life of the IGFs and have been shown to either inhibit or stimulate the growth promoting effects of the IGFs on cell culture. They alter the interaction of IGFs with their cell surface receptors.</text>
</comment>
<keyword evidence="4" id="KW-0341">Growth regulation</keyword>
<dbReference type="PRINTS" id="PR01978">
    <property type="entry name" value="IGFBPFAMILY2"/>
</dbReference>
<keyword evidence="7" id="KW-0340">Growth factor binding</keyword>
<evidence type="ECO:0000313" key="13">
    <source>
        <dbReference type="Proteomes" id="UP000261540"/>
    </source>
</evidence>
<dbReference type="SMART" id="SM00211">
    <property type="entry name" value="TY"/>
    <property type="match status" value="1"/>
</dbReference>
<dbReference type="PANTHER" id="PTHR11551">
    <property type="entry name" value="INSULIN-LIKE GROWTH FACTOR BINDING PROTEIN"/>
    <property type="match status" value="1"/>
</dbReference>
<sequence length="284" mass="31334">MIWNMHVAYALMLSLAVRRVDLSGEVVFRCPSCSAERQAECPEMTGSCAEVVREPGCGCCPVCARRLGELCGVYTPRCSSGLRCYPEPGSDLPLEQLVQGLGICGRRVEAEPTGGPERRESSVQVQDLMEGAQTEVPTIKRPPKDSPWGGAKKAAMWLHRQEMKSKMKLSKVDDGKSPCLKPAGQTQCQQELDQALERISKMPFSETRGPLEDLYAVHIPNCDKKGQYNMKQCKMSVAGQRGECWCVNPYTGRQIPDSPMVRGNPNCSQYLGGLEIEPPTPLRK</sequence>
<dbReference type="Pfam" id="PF00219">
    <property type="entry name" value="IGFBP"/>
    <property type="match status" value="1"/>
</dbReference>
<dbReference type="FunFam" id="4.10.800.10:FF:000002">
    <property type="entry name" value="Insulin-like growth factor-binding protein 2"/>
    <property type="match status" value="1"/>
</dbReference>
<dbReference type="PROSITE" id="PS51162">
    <property type="entry name" value="THYROGLOBULIN_1_2"/>
    <property type="match status" value="1"/>
</dbReference>
<accession>A0A3B3SVN4</accession>
<evidence type="ECO:0000256" key="8">
    <source>
        <dbReference type="PROSITE-ProRule" id="PRU00500"/>
    </source>
</evidence>
<dbReference type="PROSITE" id="PS00222">
    <property type="entry name" value="IGFBP_N_1"/>
    <property type="match status" value="1"/>
</dbReference>
<dbReference type="InterPro" id="IPR022321">
    <property type="entry name" value="IGFBP_1-6_chordata"/>
</dbReference>
<keyword evidence="6" id="KW-1015">Disulfide bond</keyword>
<dbReference type="Pfam" id="PF00086">
    <property type="entry name" value="Thyroglobulin_1"/>
    <property type="match status" value="1"/>
</dbReference>
<evidence type="ECO:0000256" key="5">
    <source>
        <dbReference type="ARBA" id="ARBA00022729"/>
    </source>
</evidence>
<keyword evidence="3" id="KW-0964">Secreted</keyword>
<dbReference type="STRING" id="1676925.ENSPKIP00000034435"/>
<evidence type="ECO:0000256" key="2">
    <source>
        <dbReference type="ARBA" id="ARBA00004613"/>
    </source>
</evidence>
<comment type="caution">
    <text evidence="8">Lacks conserved residue(s) required for the propagation of feature annotation.</text>
</comment>
<feature type="signal peptide" evidence="9">
    <location>
        <begin position="1"/>
        <end position="22"/>
    </location>
</feature>
<dbReference type="GO" id="GO:0031995">
    <property type="term" value="F:insulin-like growth factor II binding"/>
    <property type="evidence" value="ECO:0007669"/>
    <property type="project" value="TreeGrafter"/>
</dbReference>
<evidence type="ECO:0000256" key="1">
    <source>
        <dbReference type="ARBA" id="ARBA00003811"/>
    </source>
</evidence>
<dbReference type="GO" id="GO:0005615">
    <property type="term" value="C:extracellular space"/>
    <property type="evidence" value="ECO:0007669"/>
    <property type="project" value="TreeGrafter"/>
</dbReference>
<dbReference type="SMART" id="SM00121">
    <property type="entry name" value="IB"/>
    <property type="match status" value="1"/>
</dbReference>
<dbReference type="InterPro" id="IPR012210">
    <property type="entry name" value="IGFBP-2"/>
</dbReference>
<name>A0A3B3SVN4_9TELE</name>
<dbReference type="GO" id="GO:0031994">
    <property type="term" value="F:insulin-like growth factor I binding"/>
    <property type="evidence" value="ECO:0007669"/>
    <property type="project" value="TreeGrafter"/>
</dbReference>
<comment type="subcellular location">
    <subcellularLocation>
        <location evidence="2">Secreted</location>
    </subcellularLocation>
</comment>
<proteinExistence type="predicted"/>
<dbReference type="Ensembl" id="ENSPKIT00000015347.1">
    <property type="protein sequence ID" value="ENSPKIP00000034435.1"/>
    <property type="gene ID" value="ENSPKIG00000013769.1"/>
</dbReference>
<dbReference type="PROSITE" id="PS00484">
    <property type="entry name" value="THYROGLOBULIN_1_1"/>
    <property type="match status" value="1"/>
</dbReference>
<evidence type="ECO:0000256" key="4">
    <source>
        <dbReference type="ARBA" id="ARBA00022604"/>
    </source>
</evidence>
<feature type="domain" description="IGFBP N-terminal" evidence="11">
    <location>
        <begin position="26"/>
        <end position="107"/>
    </location>
</feature>
<dbReference type="InterPro" id="IPR000867">
    <property type="entry name" value="IGFBP-like"/>
</dbReference>
<dbReference type="GeneTree" id="ENSGT00940000158542"/>
<dbReference type="PANTHER" id="PTHR11551:SF5">
    <property type="entry name" value="INSULIN-LIKE GROWTH FACTOR-BINDING PROTEIN 2"/>
    <property type="match status" value="1"/>
</dbReference>
<dbReference type="InterPro" id="IPR009030">
    <property type="entry name" value="Growth_fac_rcpt_cys_sf"/>
</dbReference>
<dbReference type="AlphaFoldDB" id="A0A3B3SVN4"/>
<dbReference type="FunFam" id="4.10.40.20:FF:000001">
    <property type="entry name" value="Insulin-like growth factor binding protein 5"/>
    <property type="match status" value="1"/>
</dbReference>
<dbReference type="SUPFAM" id="SSF57610">
    <property type="entry name" value="Thyroglobulin type-1 domain"/>
    <property type="match status" value="1"/>
</dbReference>
<reference evidence="12" key="1">
    <citation type="submission" date="2025-08" db="UniProtKB">
        <authorList>
            <consortium name="Ensembl"/>
        </authorList>
    </citation>
    <scope>IDENTIFICATION</scope>
</reference>
<dbReference type="GO" id="GO:0048640">
    <property type="term" value="P:negative regulation of developmental growth"/>
    <property type="evidence" value="ECO:0007669"/>
    <property type="project" value="UniProtKB-ARBA"/>
</dbReference>
<organism evidence="12 13">
    <name type="scientific">Paramormyrops kingsleyae</name>
    <dbReference type="NCBI Taxonomy" id="1676925"/>
    <lineage>
        <taxon>Eukaryota</taxon>
        <taxon>Metazoa</taxon>
        <taxon>Chordata</taxon>
        <taxon>Craniata</taxon>
        <taxon>Vertebrata</taxon>
        <taxon>Euteleostomi</taxon>
        <taxon>Actinopterygii</taxon>
        <taxon>Neopterygii</taxon>
        <taxon>Teleostei</taxon>
        <taxon>Osteoglossocephala</taxon>
        <taxon>Osteoglossomorpha</taxon>
        <taxon>Osteoglossiformes</taxon>
        <taxon>Mormyridae</taxon>
        <taxon>Paramormyrops</taxon>
    </lineage>
</organism>
<dbReference type="InterPro" id="IPR017891">
    <property type="entry name" value="Insulin_GF-bd_Cys-rich_CS"/>
</dbReference>
<dbReference type="OrthoDB" id="9984807at2759"/>
<dbReference type="CDD" id="cd00191">
    <property type="entry name" value="TY"/>
    <property type="match status" value="1"/>
</dbReference>
<dbReference type="Gene3D" id="4.10.40.20">
    <property type="match status" value="1"/>
</dbReference>
<dbReference type="SUPFAM" id="SSF57184">
    <property type="entry name" value="Growth factor receptor domain"/>
    <property type="match status" value="1"/>
</dbReference>
<dbReference type="InterPro" id="IPR036857">
    <property type="entry name" value="Thyroglobulin_1_sf"/>
</dbReference>
<dbReference type="PRINTS" id="PR01976">
    <property type="entry name" value="IGFBPFAMILY"/>
</dbReference>
<protein>
    <submittedName>
        <fullName evidence="12">Insulin like growth factor binding protein 2</fullName>
    </submittedName>
</protein>